<dbReference type="Proteomes" id="UP000887458">
    <property type="component" value="Unassembled WGS sequence"/>
</dbReference>
<reference evidence="2 3" key="1">
    <citation type="journal article" date="2018" name="J. Allergy Clin. Immunol.">
        <title>High-quality assembly of Dermatophagoides pteronyssinus genome and transcriptome reveals a wide range of novel allergens.</title>
        <authorList>
            <person name="Liu X.Y."/>
            <person name="Yang K.Y."/>
            <person name="Wang M.Q."/>
            <person name="Kwok J.S."/>
            <person name="Zeng X."/>
            <person name="Yang Z."/>
            <person name="Xiao X.J."/>
            <person name="Lau C.P."/>
            <person name="Li Y."/>
            <person name="Huang Z.M."/>
            <person name="Ba J.G."/>
            <person name="Yim A.K."/>
            <person name="Ouyang C.Y."/>
            <person name="Ngai S.M."/>
            <person name="Chan T.F."/>
            <person name="Leung E.L."/>
            <person name="Liu L."/>
            <person name="Liu Z.G."/>
            <person name="Tsui S.K."/>
        </authorList>
    </citation>
    <scope>NUCLEOTIDE SEQUENCE [LARGE SCALE GENOMIC DNA]</scope>
    <source>
        <strain evidence="2">Derp</strain>
    </source>
</reference>
<sequence>MLCNSVEKYKGHQIEIFMTIFSVLVSNSGRLFGGWLMKCLNKNDDYDYDDDDDDGVGKKNDFESPMIRSGGNNGGVGGGGSFREKKKSISFCIAAYTQQKNQ</sequence>
<gene>
    <name evidence="2" type="ORF">DERP_003541</name>
</gene>
<dbReference type="EMBL" id="NJHN03000032">
    <property type="protein sequence ID" value="KAH9423263.1"/>
    <property type="molecule type" value="Genomic_DNA"/>
</dbReference>
<accession>A0ABQ8JKY3</accession>
<protein>
    <submittedName>
        <fullName evidence="2">Uncharacterized protein</fullName>
    </submittedName>
</protein>
<proteinExistence type="predicted"/>
<feature type="compositionally biased region" description="Gly residues" evidence="1">
    <location>
        <begin position="71"/>
        <end position="81"/>
    </location>
</feature>
<comment type="caution">
    <text evidence="2">The sequence shown here is derived from an EMBL/GenBank/DDBJ whole genome shotgun (WGS) entry which is preliminary data.</text>
</comment>
<feature type="region of interest" description="Disordered" evidence="1">
    <location>
        <begin position="54"/>
        <end position="83"/>
    </location>
</feature>
<keyword evidence="3" id="KW-1185">Reference proteome</keyword>
<reference evidence="2 3" key="2">
    <citation type="journal article" date="2022" name="Mol. Biol. Evol.">
        <title>Comparative Genomics Reveals Insights into the Divergent Evolution of Astigmatic Mites and Household Pest Adaptations.</title>
        <authorList>
            <person name="Xiong Q."/>
            <person name="Wan A.T."/>
            <person name="Liu X."/>
            <person name="Fung C.S."/>
            <person name="Xiao X."/>
            <person name="Malainual N."/>
            <person name="Hou J."/>
            <person name="Wang L."/>
            <person name="Wang M."/>
            <person name="Yang K.Y."/>
            <person name="Cui Y."/>
            <person name="Leung E.L."/>
            <person name="Nong W."/>
            <person name="Shin S.K."/>
            <person name="Au S.W."/>
            <person name="Jeong K.Y."/>
            <person name="Chew F.T."/>
            <person name="Hui J.H."/>
            <person name="Leung T.F."/>
            <person name="Tungtrongchitr A."/>
            <person name="Zhong N."/>
            <person name="Liu Z."/>
            <person name="Tsui S.K."/>
        </authorList>
    </citation>
    <scope>NUCLEOTIDE SEQUENCE [LARGE SCALE GENOMIC DNA]</scope>
    <source>
        <strain evidence="2">Derp</strain>
    </source>
</reference>
<evidence type="ECO:0000313" key="3">
    <source>
        <dbReference type="Proteomes" id="UP000887458"/>
    </source>
</evidence>
<name>A0ABQ8JKY3_DERPT</name>
<organism evidence="2 3">
    <name type="scientific">Dermatophagoides pteronyssinus</name>
    <name type="common">European house dust mite</name>
    <dbReference type="NCBI Taxonomy" id="6956"/>
    <lineage>
        <taxon>Eukaryota</taxon>
        <taxon>Metazoa</taxon>
        <taxon>Ecdysozoa</taxon>
        <taxon>Arthropoda</taxon>
        <taxon>Chelicerata</taxon>
        <taxon>Arachnida</taxon>
        <taxon>Acari</taxon>
        <taxon>Acariformes</taxon>
        <taxon>Sarcoptiformes</taxon>
        <taxon>Astigmata</taxon>
        <taxon>Psoroptidia</taxon>
        <taxon>Analgoidea</taxon>
        <taxon>Pyroglyphidae</taxon>
        <taxon>Dermatophagoidinae</taxon>
        <taxon>Dermatophagoides</taxon>
    </lineage>
</organism>
<evidence type="ECO:0000256" key="1">
    <source>
        <dbReference type="SAM" id="MobiDB-lite"/>
    </source>
</evidence>
<evidence type="ECO:0000313" key="2">
    <source>
        <dbReference type="EMBL" id="KAH9423263.1"/>
    </source>
</evidence>